<dbReference type="PANTHER" id="PTHR42916:SF1">
    <property type="entry name" value="PROTEIN PHYLLO, CHLOROPLASTIC"/>
    <property type="match status" value="1"/>
</dbReference>
<dbReference type="RefSeq" id="WP_169066019.1">
    <property type="nucleotide sequence ID" value="NZ_SPMY01000019.1"/>
</dbReference>
<comment type="pathway">
    <text evidence="7">Quinol/quinone metabolism; menaquinone biosynthesis.</text>
</comment>
<evidence type="ECO:0000256" key="4">
    <source>
        <dbReference type="ARBA" id="ARBA00022842"/>
    </source>
</evidence>
<keyword evidence="1 7" id="KW-0474">Menaquinone biosynthesis</keyword>
<keyword evidence="11" id="KW-1185">Reference proteome</keyword>
<comment type="subunit">
    <text evidence="7">Homodimer.</text>
</comment>
<evidence type="ECO:0000256" key="6">
    <source>
        <dbReference type="ARBA" id="ARBA00023211"/>
    </source>
</evidence>
<evidence type="ECO:0000256" key="5">
    <source>
        <dbReference type="ARBA" id="ARBA00023052"/>
    </source>
</evidence>
<dbReference type="Proteomes" id="UP000749010">
    <property type="component" value="Unassembled WGS sequence"/>
</dbReference>
<dbReference type="InterPro" id="IPR029035">
    <property type="entry name" value="DHS-like_NAD/FAD-binding_dom"/>
</dbReference>
<sequence>MSAAADSGLLNLRWAQTLVDALAAAGLRDVVLSPGSRSSPLALAFLRQPAIRCQVILDERSAAFCALGVAKATRQPAALLCTSGSAPANWFPALIEADLGSVPLLLLSADRPPELLGWGANQTIDQQQLFGGHVRSFHAPPLPDADFSPAYLQRLAARVLADSRWPLPGPVHLNLAFREPLLPAGDLLATHAATACPSAISVAAPLLMPRPQAISETLAEINARPGLIVCGGADYPPGFADAVSALAAQLDCPILAEPLSNLRFGAHDRSRLCVRYESFLRQPSPLAAARPEWLLRFGAFPVTRTLQDWLRRAGPAVQVVISPDSRWPDPQHAASRLLQADPLEVCQALLAGGGKPVPAGWRDAFAQAEAAAEAVARAPFVACANAAEASENFEGMLIPALLEILPAGHRLFCGNSLAIRDLDAFSGSSDKPLRFFGNRGASGIDGNLSTALGIASDGPCVALVGDLTAQHDLSALAAASGRDIIVVVLNNGGGGIFDYLPVAALPEFERAWLTPQSINLIAAAQSFGSAGERVSSLAEFTASVERALQRGGATLIEVPIDRQASVARRREYWRQVGAGLSWHDLLAKCC</sequence>
<feature type="domain" description="Thiamine pyrophosphate enzyme TPP-binding" evidence="8">
    <location>
        <begin position="430"/>
        <end position="558"/>
    </location>
</feature>
<reference evidence="10 11" key="1">
    <citation type="submission" date="2019-03" db="EMBL/GenBank/DDBJ databases">
        <title>Metabolic reconstructions from genomes of highly enriched 'Candidatus Accumulibacter' and 'Candidatus Competibacter' bioreactor populations.</title>
        <authorList>
            <person name="Annavajhala M.K."/>
            <person name="Welles L."/>
            <person name="Abbas B."/>
            <person name="Sorokin D."/>
            <person name="Park H."/>
            <person name="Van Loosdrecht M."/>
            <person name="Chandran K."/>
        </authorList>
    </citation>
    <scope>NUCLEOTIDE SEQUENCE [LARGE SCALE GENOMIC DNA]</scope>
    <source>
        <strain evidence="10 11">SBR_S</strain>
    </source>
</reference>
<keyword evidence="3 7" id="KW-0479">Metal-binding</keyword>
<dbReference type="HAMAP" id="MF_01659">
    <property type="entry name" value="MenD"/>
    <property type="match status" value="1"/>
</dbReference>
<comment type="caution">
    <text evidence="10">The sequence shown here is derived from an EMBL/GenBank/DDBJ whole genome shotgun (WGS) entry which is preliminary data.</text>
</comment>
<dbReference type="EC" id="2.2.1.9" evidence="7"/>
<organism evidence="10 11">
    <name type="scientific">Candidatus Accumulibacter phosphatis</name>
    <dbReference type="NCBI Taxonomy" id="327160"/>
    <lineage>
        <taxon>Bacteria</taxon>
        <taxon>Pseudomonadati</taxon>
        <taxon>Pseudomonadota</taxon>
        <taxon>Betaproteobacteria</taxon>
        <taxon>Candidatus Accumulibacter</taxon>
    </lineage>
</organism>
<evidence type="ECO:0000259" key="9">
    <source>
        <dbReference type="Pfam" id="PF02776"/>
    </source>
</evidence>
<name>A0ABX1TXH0_9PROT</name>
<keyword evidence="4 7" id="KW-0460">Magnesium</keyword>
<dbReference type="Pfam" id="PF02775">
    <property type="entry name" value="TPP_enzyme_C"/>
    <property type="match status" value="1"/>
</dbReference>
<evidence type="ECO:0000313" key="10">
    <source>
        <dbReference type="EMBL" id="NMQ27562.1"/>
    </source>
</evidence>
<dbReference type="CDD" id="cd02009">
    <property type="entry name" value="TPP_SHCHC_synthase"/>
    <property type="match status" value="1"/>
</dbReference>
<dbReference type="SUPFAM" id="SSF52467">
    <property type="entry name" value="DHS-like NAD/FAD-binding domain"/>
    <property type="match status" value="1"/>
</dbReference>
<keyword evidence="5 7" id="KW-0786">Thiamine pyrophosphate</keyword>
<dbReference type="SUPFAM" id="SSF52518">
    <property type="entry name" value="Thiamin diphosphate-binding fold (THDP-binding)"/>
    <property type="match status" value="2"/>
</dbReference>
<dbReference type="Gene3D" id="3.40.50.970">
    <property type="match status" value="2"/>
</dbReference>
<comment type="function">
    <text evidence="7">Catalyzes the thiamine diphosphate-dependent decarboxylation of 2-oxoglutarate and the subsequent addition of the resulting succinic semialdehyde-thiamine pyrophosphate anion to isochorismate to yield 2-succinyl-5-enolpyruvyl-6-hydroxy-3-cyclohexene-1-carboxylate (SEPHCHC).</text>
</comment>
<proteinExistence type="inferred from homology"/>
<dbReference type="PANTHER" id="PTHR42916">
    <property type="entry name" value="2-SUCCINYL-5-ENOLPYRUVYL-6-HYDROXY-3-CYCLOHEXENE-1-CARBOXYLATE SYNTHASE"/>
    <property type="match status" value="1"/>
</dbReference>
<dbReference type="PIRSF" id="PIRSF004983">
    <property type="entry name" value="MenD"/>
    <property type="match status" value="1"/>
</dbReference>
<keyword evidence="2 7" id="KW-0808">Transferase</keyword>
<comment type="similarity">
    <text evidence="7">Belongs to the TPP enzyme family. MenD subfamily.</text>
</comment>
<comment type="cofactor">
    <cofactor evidence="7">
        <name>thiamine diphosphate</name>
        <dbReference type="ChEBI" id="CHEBI:58937"/>
    </cofactor>
    <text evidence="7">Binds 1 thiamine pyrophosphate per subunit.</text>
</comment>
<gene>
    <name evidence="7 10" type="primary">menD</name>
    <name evidence="10" type="ORF">E4Q23_07210</name>
</gene>
<evidence type="ECO:0000256" key="1">
    <source>
        <dbReference type="ARBA" id="ARBA00022428"/>
    </source>
</evidence>
<comment type="cofactor">
    <cofactor evidence="7">
        <name>Mg(2+)</name>
        <dbReference type="ChEBI" id="CHEBI:18420"/>
    </cofactor>
    <cofactor evidence="7">
        <name>Mn(2+)</name>
        <dbReference type="ChEBI" id="CHEBI:29035"/>
    </cofactor>
</comment>
<dbReference type="Pfam" id="PF02776">
    <property type="entry name" value="TPP_enzyme_N"/>
    <property type="match status" value="1"/>
</dbReference>
<dbReference type="EMBL" id="SPMY01000019">
    <property type="protein sequence ID" value="NMQ27562.1"/>
    <property type="molecule type" value="Genomic_DNA"/>
</dbReference>
<protein>
    <recommendedName>
        <fullName evidence="7">2-succinyl-5-enolpyruvyl-6-hydroxy-3-cyclohexene-1-carboxylate synthase</fullName>
        <shortName evidence="7">SEPHCHC synthase</shortName>
        <ecNumber evidence="7">2.2.1.9</ecNumber>
    </recommendedName>
    <alternativeName>
        <fullName evidence="7">Menaquinone biosynthesis protein MenD</fullName>
    </alternativeName>
</protein>
<dbReference type="GO" id="GO:0070204">
    <property type="term" value="F:2-succinyl-5-enolpyruvyl-6-hydroxy-3-cyclohexene-1-carboxylic-acid synthase activity"/>
    <property type="evidence" value="ECO:0007669"/>
    <property type="project" value="UniProtKB-EC"/>
</dbReference>
<feature type="domain" description="Thiamine pyrophosphate enzyme N-terminal TPP-binding" evidence="9">
    <location>
        <begin position="15"/>
        <end position="129"/>
    </location>
</feature>
<evidence type="ECO:0000259" key="8">
    <source>
        <dbReference type="Pfam" id="PF02775"/>
    </source>
</evidence>
<accession>A0ABX1TXH0</accession>
<evidence type="ECO:0000256" key="2">
    <source>
        <dbReference type="ARBA" id="ARBA00022679"/>
    </source>
</evidence>
<keyword evidence="6 7" id="KW-0464">Manganese</keyword>
<evidence type="ECO:0000256" key="3">
    <source>
        <dbReference type="ARBA" id="ARBA00022723"/>
    </source>
</evidence>
<evidence type="ECO:0000256" key="7">
    <source>
        <dbReference type="HAMAP-Rule" id="MF_01659"/>
    </source>
</evidence>
<dbReference type="CDD" id="cd07037">
    <property type="entry name" value="TPP_PYR_MenD"/>
    <property type="match status" value="1"/>
</dbReference>
<dbReference type="Gene3D" id="3.40.50.1220">
    <property type="entry name" value="TPP-binding domain"/>
    <property type="match status" value="1"/>
</dbReference>
<dbReference type="InterPro" id="IPR011766">
    <property type="entry name" value="TPP_enzyme_TPP-bd"/>
</dbReference>
<comment type="catalytic activity">
    <reaction evidence="7">
        <text>isochorismate + 2-oxoglutarate + H(+) = 5-enolpyruvoyl-6-hydroxy-2-succinyl-cyclohex-3-ene-1-carboxylate + CO2</text>
        <dbReference type="Rhea" id="RHEA:25593"/>
        <dbReference type="ChEBI" id="CHEBI:15378"/>
        <dbReference type="ChEBI" id="CHEBI:16526"/>
        <dbReference type="ChEBI" id="CHEBI:16810"/>
        <dbReference type="ChEBI" id="CHEBI:29780"/>
        <dbReference type="ChEBI" id="CHEBI:58818"/>
        <dbReference type="EC" id="2.2.1.9"/>
    </reaction>
</comment>
<comment type="pathway">
    <text evidence="7">Quinol/quinone metabolism; 1,4-dihydroxy-2-naphthoate biosynthesis; 1,4-dihydroxy-2-naphthoate from chorismate: step 2/7.</text>
</comment>
<dbReference type="InterPro" id="IPR004433">
    <property type="entry name" value="MenaQ_synth_MenD"/>
</dbReference>
<dbReference type="NCBIfam" id="TIGR00173">
    <property type="entry name" value="menD"/>
    <property type="match status" value="1"/>
</dbReference>
<evidence type="ECO:0000313" key="11">
    <source>
        <dbReference type="Proteomes" id="UP000749010"/>
    </source>
</evidence>
<dbReference type="InterPro" id="IPR029061">
    <property type="entry name" value="THDP-binding"/>
</dbReference>
<dbReference type="InterPro" id="IPR012001">
    <property type="entry name" value="Thiamin_PyroP_enz_TPP-bd_dom"/>
</dbReference>